<feature type="compositionally biased region" description="Basic residues" evidence="1">
    <location>
        <begin position="318"/>
        <end position="327"/>
    </location>
</feature>
<dbReference type="Proteomes" id="UP001175211">
    <property type="component" value="Unassembled WGS sequence"/>
</dbReference>
<dbReference type="EMBL" id="JAUEPS010000006">
    <property type="protein sequence ID" value="KAK0464424.1"/>
    <property type="molecule type" value="Genomic_DNA"/>
</dbReference>
<dbReference type="RefSeq" id="XP_060335545.1">
    <property type="nucleotide sequence ID" value="XM_060480622.1"/>
</dbReference>
<feature type="compositionally biased region" description="Basic and acidic residues" evidence="1">
    <location>
        <begin position="307"/>
        <end position="317"/>
    </location>
</feature>
<evidence type="ECO:0008006" key="4">
    <source>
        <dbReference type="Google" id="ProtNLM"/>
    </source>
</evidence>
<evidence type="ECO:0000313" key="2">
    <source>
        <dbReference type="EMBL" id="KAK0464424.1"/>
    </source>
</evidence>
<reference evidence="2" key="1">
    <citation type="submission" date="2023-06" db="EMBL/GenBank/DDBJ databases">
        <authorList>
            <consortium name="Lawrence Berkeley National Laboratory"/>
            <person name="Ahrendt S."/>
            <person name="Sahu N."/>
            <person name="Indic B."/>
            <person name="Wong-Bajracharya J."/>
            <person name="Merenyi Z."/>
            <person name="Ke H.-M."/>
            <person name="Monk M."/>
            <person name="Kocsube S."/>
            <person name="Drula E."/>
            <person name="Lipzen A."/>
            <person name="Balint B."/>
            <person name="Henrissat B."/>
            <person name="Andreopoulos B."/>
            <person name="Martin F.M."/>
            <person name="Harder C.B."/>
            <person name="Rigling D."/>
            <person name="Ford K.L."/>
            <person name="Foster G.D."/>
            <person name="Pangilinan J."/>
            <person name="Papanicolaou A."/>
            <person name="Barry K."/>
            <person name="LaButti K."/>
            <person name="Viragh M."/>
            <person name="Koriabine M."/>
            <person name="Yan M."/>
            <person name="Riley R."/>
            <person name="Champramary S."/>
            <person name="Plett K.L."/>
            <person name="Tsai I.J."/>
            <person name="Slot J."/>
            <person name="Sipos G."/>
            <person name="Plett J."/>
            <person name="Nagy L.G."/>
            <person name="Grigoriev I.V."/>
        </authorList>
    </citation>
    <scope>NUCLEOTIDE SEQUENCE</scope>
    <source>
        <strain evidence="2">CCBAS 213</strain>
    </source>
</reference>
<feature type="region of interest" description="Disordered" evidence="1">
    <location>
        <begin position="177"/>
        <end position="327"/>
    </location>
</feature>
<feature type="compositionally biased region" description="Basic and acidic residues" evidence="1">
    <location>
        <begin position="216"/>
        <end position="228"/>
    </location>
</feature>
<feature type="compositionally biased region" description="Low complexity" evidence="1">
    <location>
        <begin position="102"/>
        <end position="113"/>
    </location>
</feature>
<gene>
    <name evidence="2" type="ORF">EV420DRAFT_1760453</name>
</gene>
<comment type="caution">
    <text evidence="2">The sequence shown here is derived from an EMBL/GenBank/DDBJ whole genome shotgun (WGS) entry which is preliminary data.</text>
</comment>
<feature type="region of interest" description="Disordered" evidence="1">
    <location>
        <begin position="96"/>
        <end position="116"/>
    </location>
</feature>
<proteinExistence type="predicted"/>
<protein>
    <recommendedName>
        <fullName evidence="4">G-patch domain-containing protein</fullName>
    </recommendedName>
</protein>
<accession>A0AA39NF08</accession>
<sequence length="327" mass="36984">MPLDGHSFLVSQGWSGKGTGLRQGAITRPIIVNQKKTLSGIGKDRDEAFPFWDHLFSAAAKSIQVKISSDDDDESEPVVSTETTLTLKRTTTGILCNRRPLGGTSASSSGTSTPDSDLMPRLSLLAMAKREAAKRGLYARFFRGPVLGPDTILSKPEKGVEAERIVGHASFQKLKETNVDIQSNKKRKRGDEAMEKMECKEDDEEKRKRRLRKAEKKAAKLAKDEKRERERRKLKKRADGDVTKEEWKRLRKELRALEREGQQKDDEDKREKPKKSDESEKAEGSMKKRKKRRKIRESDDTPDAADDAGKSDKVLIDKKRKRGESPP</sequence>
<keyword evidence="3" id="KW-1185">Reference proteome</keyword>
<feature type="compositionally biased region" description="Basic and acidic residues" evidence="1">
    <location>
        <begin position="237"/>
        <end position="286"/>
    </location>
</feature>
<evidence type="ECO:0000313" key="3">
    <source>
        <dbReference type="Proteomes" id="UP001175211"/>
    </source>
</evidence>
<organism evidence="2 3">
    <name type="scientific">Armillaria tabescens</name>
    <name type="common">Ringless honey mushroom</name>
    <name type="synonym">Agaricus tabescens</name>
    <dbReference type="NCBI Taxonomy" id="1929756"/>
    <lineage>
        <taxon>Eukaryota</taxon>
        <taxon>Fungi</taxon>
        <taxon>Dikarya</taxon>
        <taxon>Basidiomycota</taxon>
        <taxon>Agaricomycotina</taxon>
        <taxon>Agaricomycetes</taxon>
        <taxon>Agaricomycetidae</taxon>
        <taxon>Agaricales</taxon>
        <taxon>Marasmiineae</taxon>
        <taxon>Physalacriaceae</taxon>
        <taxon>Desarmillaria</taxon>
    </lineage>
</organism>
<dbReference type="AlphaFoldDB" id="A0AA39NF08"/>
<feature type="compositionally biased region" description="Basic and acidic residues" evidence="1">
    <location>
        <begin position="189"/>
        <end position="199"/>
    </location>
</feature>
<dbReference type="GeneID" id="85364170"/>
<evidence type="ECO:0000256" key="1">
    <source>
        <dbReference type="SAM" id="MobiDB-lite"/>
    </source>
</evidence>
<name>A0AA39NF08_ARMTA</name>